<dbReference type="GO" id="GO:1990351">
    <property type="term" value="C:transporter complex"/>
    <property type="evidence" value="ECO:0007669"/>
    <property type="project" value="TreeGrafter"/>
</dbReference>
<comment type="subcellular location">
    <subcellularLocation>
        <location evidence="1">Cell outer membrane</location>
    </subcellularLocation>
</comment>
<keyword evidence="4" id="KW-1185">Reference proteome</keyword>
<dbReference type="PANTHER" id="PTHR30189:SF1">
    <property type="entry name" value="LPS-ASSEMBLY PROTEIN LPTD"/>
    <property type="match status" value="1"/>
</dbReference>
<evidence type="ECO:0000259" key="2">
    <source>
        <dbReference type="Pfam" id="PF04453"/>
    </source>
</evidence>
<comment type="caution">
    <text evidence="3">The sequence shown here is derived from an EMBL/GenBank/DDBJ whole genome shotgun (WGS) entry which is preliminary data.</text>
</comment>
<proteinExistence type="inferred from homology"/>
<comment type="subunit">
    <text evidence="1">Component of the lipopolysaccharide transport and assembly complex. Interacts with LptE and LptA.</text>
</comment>
<name>A0A6N9HCJ1_9BURK</name>
<sequence precursor="true">MTRFLAPPNPKRWAFALTAIAAAVAALPAHAQAPAAKRAPRVEDKNAVTTVRAEDIAGRPERELRLQRDVEVVRDKLRVTADGAAFQQVEQELEAKGNVRMWRFGDYYTADEVKLNMETGRGYMLQPTYQLEMNNAQGKAQRINFLSEDEAQVVDGTYSTCPGPNPDWYLKARSLNLDQGRDVGTAGATIVYFKDVPFLGTPALSFSLSGARRSGWLPPTPAYSTKSGPELLVPYYFNIAPNRDLTLYPRYISRRGLQMGAVGRYIGETDAGNYYEGRTFVEYLPNDKAAKRDRWQLHSVHTQALAKDWTYGWNLRAASDDNYPNDFSKTVSSSSERQLLKELRTDYRGEYWAMTVRAQKYHVLQDPDSVRDQDLFVTRPYDRLPAINLHAARYDVGGFDWQFDSELTRFWHPDLPKGNRLVAVPQVSYPIIGPSYFVTPKLMLNASAYQLDAHGKDAARSLDRAVPTFSLDSGLVFERDAKLGGRTLTQTLEPRLFYVYTPYREQDQFPNFDTAVSTFNFAQIFRENRFVGSDRIGDANQVTAAVVSRFLESSGAERLRLAFGQRFYFSDQRVQIDKSTPVNSSRSDMLLAATGRISESWGVDSAVQYNPSTSKVTTSNMTLQYTPGAYKVINAGYRYVRDSFKNADLSTQWPISAKWYGVGRVSYSLRDHKVLESVVGVEYNCDCWVFRTGAQRFVTTANKTSTQFFFQLELNGLSKFGIGNPLEVLKNSIPGYRRVNEGIR</sequence>
<gene>
    <name evidence="1 3" type="primary">lptD</name>
    <name evidence="3" type="ORF">GTP41_00575</name>
</gene>
<feature type="chain" id="PRO_5027195889" description="LPS-assembly protein LptD" evidence="1">
    <location>
        <begin position="32"/>
        <end position="744"/>
    </location>
</feature>
<reference evidence="3 4" key="1">
    <citation type="submission" date="2019-12" db="EMBL/GenBank/DDBJ databases">
        <title>Novel species isolated from a subtropical stream in China.</title>
        <authorList>
            <person name="Lu H."/>
        </authorList>
    </citation>
    <scope>NUCLEOTIDE SEQUENCE [LARGE SCALE GENOMIC DNA]</scope>
    <source>
        <strain evidence="3 4">DS3</strain>
    </source>
</reference>
<dbReference type="InterPro" id="IPR020889">
    <property type="entry name" value="LipoPS_assembly_LptD"/>
</dbReference>
<dbReference type="GO" id="GO:0043165">
    <property type="term" value="P:Gram-negative-bacterium-type cell outer membrane assembly"/>
    <property type="evidence" value="ECO:0007669"/>
    <property type="project" value="UniProtKB-UniRule"/>
</dbReference>
<comment type="function">
    <text evidence="1">Together with LptE, is involved in the assembly of lipopolysaccharide (LPS) at the surface of the outer membrane.</text>
</comment>
<dbReference type="Pfam" id="PF04453">
    <property type="entry name" value="LptD"/>
    <property type="match status" value="1"/>
</dbReference>
<comment type="caution">
    <text evidence="1">Lacks conserved residue(s) required for the propagation of feature annotation.</text>
</comment>
<dbReference type="GO" id="GO:0009279">
    <property type="term" value="C:cell outer membrane"/>
    <property type="evidence" value="ECO:0007669"/>
    <property type="project" value="UniProtKB-SubCell"/>
</dbReference>
<dbReference type="AlphaFoldDB" id="A0A6N9HCJ1"/>
<dbReference type="InterPro" id="IPR050218">
    <property type="entry name" value="LptD"/>
</dbReference>
<dbReference type="GO" id="GO:0015920">
    <property type="term" value="P:lipopolysaccharide transport"/>
    <property type="evidence" value="ECO:0007669"/>
    <property type="project" value="InterPro"/>
</dbReference>
<keyword evidence="1" id="KW-0472">Membrane</keyword>
<dbReference type="Proteomes" id="UP000448575">
    <property type="component" value="Unassembled WGS sequence"/>
</dbReference>
<dbReference type="PANTHER" id="PTHR30189">
    <property type="entry name" value="LPS-ASSEMBLY PROTEIN"/>
    <property type="match status" value="1"/>
</dbReference>
<feature type="domain" description="LptD C-terminal" evidence="2">
    <location>
        <begin position="292"/>
        <end position="659"/>
    </location>
</feature>
<accession>A0A6N9HCJ1</accession>
<comment type="similarity">
    <text evidence="1">Belongs to the LptD family.</text>
</comment>
<dbReference type="HAMAP" id="MF_01411">
    <property type="entry name" value="LPS_assembly_LptD"/>
    <property type="match status" value="1"/>
</dbReference>
<evidence type="ECO:0000313" key="3">
    <source>
        <dbReference type="EMBL" id="MYN00585.1"/>
    </source>
</evidence>
<organism evidence="3 4">
    <name type="scientific">Pseudoduganella guangdongensis</name>
    <dbReference type="NCBI Taxonomy" id="2692179"/>
    <lineage>
        <taxon>Bacteria</taxon>
        <taxon>Pseudomonadati</taxon>
        <taxon>Pseudomonadota</taxon>
        <taxon>Betaproteobacteria</taxon>
        <taxon>Burkholderiales</taxon>
        <taxon>Oxalobacteraceae</taxon>
        <taxon>Telluria group</taxon>
        <taxon>Pseudoduganella</taxon>
    </lineage>
</organism>
<dbReference type="EMBL" id="WWCJ01000001">
    <property type="protein sequence ID" value="MYN00585.1"/>
    <property type="molecule type" value="Genomic_DNA"/>
</dbReference>
<evidence type="ECO:0000256" key="1">
    <source>
        <dbReference type="HAMAP-Rule" id="MF_01411"/>
    </source>
</evidence>
<feature type="signal peptide" evidence="1">
    <location>
        <begin position="1"/>
        <end position="31"/>
    </location>
</feature>
<evidence type="ECO:0000313" key="4">
    <source>
        <dbReference type="Proteomes" id="UP000448575"/>
    </source>
</evidence>
<protein>
    <recommendedName>
        <fullName evidence="1">LPS-assembly protein LptD</fullName>
    </recommendedName>
</protein>
<keyword evidence="1" id="KW-0732">Signal</keyword>
<dbReference type="InterPro" id="IPR007543">
    <property type="entry name" value="LptD_C"/>
</dbReference>
<keyword evidence="1" id="KW-0998">Cell outer membrane</keyword>
<dbReference type="RefSeq" id="WP_161023608.1">
    <property type="nucleotide sequence ID" value="NZ_WWCJ01000001.1"/>
</dbReference>